<evidence type="ECO:0000313" key="2">
    <source>
        <dbReference type="EMBL" id="OAK51594.1"/>
    </source>
</evidence>
<dbReference type="Proteomes" id="UP000077519">
    <property type="component" value="Unassembled WGS sequence"/>
</dbReference>
<dbReference type="AlphaFoldDB" id="A0A177Y7W5"/>
<evidence type="ECO:0000313" key="3">
    <source>
        <dbReference type="Proteomes" id="UP000077519"/>
    </source>
</evidence>
<sequence>MEGDSPESASTRQAVARAYIDALASHDASAVQFAPGARRVENGVTTGFSGPGLKKGLNTAFYYRAIVDIRDIALTEDGDTVHATFVIDAGMFGRKLVTVGVEESFLIPDGTIHFIRARLSLGSRPRTRSGRKPR</sequence>
<feature type="domain" description="DUF8021" evidence="1">
    <location>
        <begin position="8"/>
        <end position="117"/>
    </location>
</feature>
<reference evidence="2 3" key="1">
    <citation type="submission" date="2016-03" db="EMBL/GenBank/DDBJ databases">
        <title>Genome sequence of Rhodococcus kyotonensis KB10.</title>
        <authorList>
            <person name="Jeong H."/>
            <person name="Hong C.E."/>
            <person name="Jo S.H."/>
            <person name="Park J.M."/>
        </authorList>
    </citation>
    <scope>NUCLEOTIDE SEQUENCE [LARGE SCALE GENOMIC DNA]</scope>
    <source>
        <strain evidence="2 3">KB10</strain>
    </source>
</reference>
<dbReference type="InterPro" id="IPR058334">
    <property type="entry name" value="DUF8021"/>
</dbReference>
<dbReference type="EMBL" id="LVHI01000038">
    <property type="protein sequence ID" value="OAK51594.1"/>
    <property type="molecule type" value="Genomic_DNA"/>
</dbReference>
<comment type="caution">
    <text evidence="2">The sequence shown here is derived from an EMBL/GenBank/DDBJ whole genome shotgun (WGS) entry which is preliminary data.</text>
</comment>
<accession>A0A177Y7W5</accession>
<protein>
    <recommendedName>
        <fullName evidence="1">DUF8021 domain-containing protein</fullName>
    </recommendedName>
</protein>
<proteinExistence type="predicted"/>
<dbReference type="Pfam" id="PF26061">
    <property type="entry name" value="DUF8021"/>
    <property type="match status" value="1"/>
</dbReference>
<name>A0A177Y7W5_9NOCA</name>
<keyword evidence="3" id="KW-1185">Reference proteome</keyword>
<gene>
    <name evidence="2" type="ORF">A3K89_11790</name>
</gene>
<organism evidence="2 3">
    <name type="scientific">Rhodococcoides kyotonense</name>
    <dbReference type="NCBI Taxonomy" id="398843"/>
    <lineage>
        <taxon>Bacteria</taxon>
        <taxon>Bacillati</taxon>
        <taxon>Actinomycetota</taxon>
        <taxon>Actinomycetes</taxon>
        <taxon>Mycobacteriales</taxon>
        <taxon>Nocardiaceae</taxon>
        <taxon>Rhodococcoides</taxon>
    </lineage>
</organism>
<evidence type="ECO:0000259" key="1">
    <source>
        <dbReference type="Pfam" id="PF26061"/>
    </source>
</evidence>
<dbReference type="RefSeq" id="WP_068430954.1">
    <property type="nucleotide sequence ID" value="NZ_LVHI01000038.1"/>
</dbReference>